<evidence type="ECO:0000256" key="20">
    <source>
        <dbReference type="ARBA" id="ARBA00078774"/>
    </source>
</evidence>
<dbReference type="SUPFAM" id="SSF55856">
    <property type="entry name" value="Cytochrome b5-like heme/steroid binding domain"/>
    <property type="match status" value="1"/>
</dbReference>
<feature type="region of interest" description="Disordered" evidence="22">
    <location>
        <begin position="82"/>
        <end position="105"/>
    </location>
</feature>
<evidence type="ECO:0000256" key="22">
    <source>
        <dbReference type="SAM" id="MobiDB-lite"/>
    </source>
</evidence>
<evidence type="ECO:0000256" key="19">
    <source>
        <dbReference type="ARBA" id="ARBA00075949"/>
    </source>
</evidence>
<dbReference type="Proteomes" id="UP000019804">
    <property type="component" value="Unassembled WGS sequence"/>
</dbReference>
<dbReference type="InterPro" id="IPR013785">
    <property type="entry name" value="Aldolase_TIM"/>
</dbReference>
<dbReference type="STRING" id="1388766.A0A017S5C3"/>
<dbReference type="EC" id="1.1.2.3" evidence="17"/>
<keyword evidence="6" id="KW-0349">Heme</keyword>
<evidence type="ECO:0000313" key="26">
    <source>
        <dbReference type="Proteomes" id="UP000019804"/>
    </source>
</evidence>
<protein>
    <recommendedName>
        <fullName evidence="18">L-lactate dehydrogenase (cytochrome)</fullName>
        <ecNumber evidence="17">1.1.2.3</ecNumber>
    </recommendedName>
    <alternativeName>
        <fullName evidence="20">Cytochrome b2</fullName>
    </alternativeName>
    <alternativeName>
        <fullName evidence="19">Flavocytochrome b2</fullName>
    </alternativeName>
    <alternativeName>
        <fullName evidence="21">L-lactate ferricytochrome c oxidoreductase</fullName>
    </alternativeName>
</protein>
<evidence type="ECO:0000256" key="8">
    <source>
        <dbReference type="ARBA" id="ARBA00022643"/>
    </source>
</evidence>
<evidence type="ECO:0000256" key="5">
    <source>
        <dbReference type="ARBA" id="ARBA00022448"/>
    </source>
</evidence>
<dbReference type="GO" id="GO:0004460">
    <property type="term" value="F:L-lactate dehydrogenase (cytochrome) activity"/>
    <property type="evidence" value="ECO:0007669"/>
    <property type="project" value="UniProtKB-EC"/>
</dbReference>
<name>A0A017S5C3_ASPRC</name>
<evidence type="ECO:0000256" key="13">
    <source>
        <dbReference type="ARBA" id="ARBA00023128"/>
    </source>
</evidence>
<dbReference type="GO" id="GO:0046872">
    <property type="term" value="F:metal ion binding"/>
    <property type="evidence" value="ECO:0007669"/>
    <property type="project" value="UniProtKB-KW"/>
</dbReference>
<dbReference type="SUPFAM" id="SSF51395">
    <property type="entry name" value="FMN-linked oxidoreductases"/>
    <property type="match status" value="1"/>
</dbReference>
<dbReference type="EMBL" id="KK088438">
    <property type="protein sequence ID" value="EYE92233.1"/>
    <property type="molecule type" value="Genomic_DNA"/>
</dbReference>
<dbReference type="PANTHER" id="PTHR10578:SF104">
    <property type="entry name" value="CYTOCHROME B2, MITOCHONDRIAL-RELATED"/>
    <property type="match status" value="1"/>
</dbReference>
<dbReference type="HOGENOM" id="CLU_020639_1_0_1"/>
<dbReference type="InterPro" id="IPR037396">
    <property type="entry name" value="FMN_HAD"/>
</dbReference>
<comment type="cofactor">
    <cofactor evidence="1">
        <name>FMN</name>
        <dbReference type="ChEBI" id="CHEBI:58210"/>
    </cofactor>
</comment>
<evidence type="ECO:0000256" key="9">
    <source>
        <dbReference type="ARBA" id="ARBA00022723"/>
    </source>
</evidence>
<evidence type="ECO:0000256" key="16">
    <source>
        <dbReference type="ARBA" id="ARBA00061589"/>
    </source>
</evidence>
<gene>
    <name evidence="25" type="ORF">EURHEDRAFT_405348</name>
</gene>
<comment type="catalytic activity">
    <reaction evidence="14">
        <text>(S)-lactate + 2 Fe(III)-[cytochrome c] = 2 Fe(II)-[cytochrome c] + pyruvate + 2 H(+)</text>
        <dbReference type="Rhea" id="RHEA:19909"/>
        <dbReference type="Rhea" id="RHEA-COMP:10350"/>
        <dbReference type="Rhea" id="RHEA-COMP:14399"/>
        <dbReference type="ChEBI" id="CHEBI:15361"/>
        <dbReference type="ChEBI" id="CHEBI:15378"/>
        <dbReference type="ChEBI" id="CHEBI:16651"/>
        <dbReference type="ChEBI" id="CHEBI:29033"/>
        <dbReference type="ChEBI" id="CHEBI:29034"/>
        <dbReference type="EC" id="1.1.2.3"/>
    </reaction>
    <physiologicalReaction direction="left-to-right" evidence="14">
        <dbReference type="Rhea" id="RHEA:19910"/>
    </physiologicalReaction>
</comment>
<feature type="domain" description="FMN hydroxy acid dehydrogenase" evidence="24">
    <location>
        <begin position="105"/>
        <end position="464"/>
    </location>
</feature>
<dbReference type="InterPro" id="IPR001199">
    <property type="entry name" value="Cyt_B5-like_heme/steroid-bd"/>
</dbReference>
<keyword evidence="10" id="KW-0809">Transit peptide</keyword>
<evidence type="ECO:0000256" key="2">
    <source>
        <dbReference type="ARBA" id="ARBA00001970"/>
    </source>
</evidence>
<dbReference type="InterPro" id="IPR000262">
    <property type="entry name" value="FMN-dep_DH"/>
</dbReference>
<evidence type="ECO:0000256" key="18">
    <source>
        <dbReference type="ARBA" id="ARBA00068515"/>
    </source>
</evidence>
<evidence type="ECO:0000259" key="23">
    <source>
        <dbReference type="PROSITE" id="PS50255"/>
    </source>
</evidence>
<dbReference type="FunFam" id="3.20.20.70:FF:000062">
    <property type="entry name" value="Cytochrome b2, mitochondrial, putative"/>
    <property type="match status" value="1"/>
</dbReference>
<evidence type="ECO:0000256" key="4">
    <source>
        <dbReference type="ARBA" id="ARBA00011881"/>
    </source>
</evidence>
<accession>A0A017S5C3</accession>
<evidence type="ECO:0000256" key="1">
    <source>
        <dbReference type="ARBA" id="ARBA00001917"/>
    </source>
</evidence>
<evidence type="ECO:0000256" key="7">
    <source>
        <dbReference type="ARBA" id="ARBA00022630"/>
    </source>
</evidence>
<comment type="similarity">
    <text evidence="16">In the N-terminal section; belongs to the cytochrome b5 family.</text>
</comment>
<keyword evidence="13" id="KW-0496">Mitochondrion</keyword>
<dbReference type="AlphaFoldDB" id="A0A017S5C3"/>
<evidence type="ECO:0000256" key="6">
    <source>
        <dbReference type="ARBA" id="ARBA00022617"/>
    </source>
</evidence>
<dbReference type="GO" id="GO:0005758">
    <property type="term" value="C:mitochondrial intermembrane space"/>
    <property type="evidence" value="ECO:0007669"/>
    <property type="project" value="UniProtKB-SubCell"/>
</dbReference>
<dbReference type="SMART" id="SM01117">
    <property type="entry name" value="Cyt-b5"/>
    <property type="match status" value="1"/>
</dbReference>
<dbReference type="GeneID" id="63695501"/>
<dbReference type="Gene3D" id="3.10.120.10">
    <property type="entry name" value="Cytochrome b5-like heme/steroid binding domain"/>
    <property type="match status" value="1"/>
</dbReference>
<keyword evidence="7" id="KW-0285">Flavoprotein</keyword>
<evidence type="ECO:0000256" key="12">
    <source>
        <dbReference type="ARBA" id="ARBA00023004"/>
    </source>
</evidence>
<comment type="cofactor">
    <cofactor evidence="2">
        <name>heme b</name>
        <dbReference type="ChEBI" id="CHEBI:60344"/>
    </cofactor>
</comment>
<keyword evidence="26" id="KW-1185">Reference proteome</keyword>
<comment type="similarity">
    <text evidence="15">In the C-terminal section; belongs to the FMN-dependent alpha-hydroxy acid dehydrogenase family.</text>
</comment>
<evidence type="ECO:0000256" key="15">
    <source>
        <dbReference type="ARBA" id="ARBA00061137"/>
    </source>
</evidence>
<organism evidence="25 26">
    <name type="scientific">Aspergillus ruber (strain CBS 135680)</name>
    <dbReference type="NCBI Taxonomy" id="1388766"/>
    <lineage>
        <taxon>Eukaryota</taxon>
        <taxon>Fungi</taxon>
        <taxon>Dikarya</taxon>
        <taxon>Ascomycota</taxon>
        <taxon>Pezizomycotina</taxon>
        <taxon>Eurotiomycetes</taxon>
        <taxon>Eurotiomycetidae</taxon>
        <taxon>Eurotiales</taxon>
        <taxon>Aspergillaceae</taxon>
        <taxon>Aspergillus</taxon>
        <taxon>Aspergillus subgen. Aspergillus</taxon>
    </lineage>
</organism>
<dbReference type="PROSITE" id="PS51349">
    <property type="entry name" value="FMN_HYDROXY_ACID_DH_2"/>
    <property type="match status" value="1"/>
</dbReference>
<reference evidence="26" key="1">
    <citation type="journal article" date="2014" name="Nat. Commun.">
        <title>Genomic adaptations of the halophilic Dead Sea filamentous fungus Eurotium rubrum.</title>
        <authorList>
            <person name="Kis-Papo T."/>
            <person name="Weig A.R."/>
            <person name="Riley R."/>
            <person name="Persoh D."/>
            <person name="Salamov A."/>
            <person name="Sun H."/>
            <person name="Lipzen A."/>
            <person name="Wasser S.P."/>
            <person name="Rambold G."/>
            <person name="Grigoriev I.V."/>
            <person name="Nevo E."/>
        </authorList>
    </citation>
    <scope>NUCLEOTIDE SEQUENCE [LARGE SCALE GENOMIC DNA]</scope>
    <source>
        <strain evidence="26">CBS 135680</strain>
    </source>
</reference>
<keyword evidence="12" id="KW-0408">Iron</keyword>
<dbReference type="PRINTS" id="PR00363">
    <property type="entry name" value="CYTOCHROMEB5"/>
</dbReference>
<dbReference type="Gene3D" id="3.20.20.70">
    <property type="entry name" value="Aldolase class I"/>
    <property type="match status" value="1"/>
</dbReference>
<comment type="subunit">
    <text evidence="4">Homotetramer.</text>
</comment>
<keyword evidence="9" id="KW-0479">Metal-binding</keyword>
<dbReference type="InterPro" id="IPR037458">
    <property type="entry name" value="L-MDH/L-LDH_FMN-bd"/>
</dbReference>
<dbReference type="FunFam" id="3.10.120.10:FF:000009">
    <property type="entry name" value="Cytochrome b2, mitochondrial, putative"/>
    <property type="match status" value="1"/>
</dbReference>
<evidence type="ECO:0000256" key="14">
    <source>
        <dbReference type="ARBA" id="ARBA00052399"/>
    </source>
</evidence>
<evidence type="ECO:0000256" key="21">
    <source>
        <dbReference type="ARBA" id="ARBA00078938"/>
    </source>
</evidence>
<evidence type="ECO:0000256" key="3">
    <source>
        <dbReference type="ARBA" id="ARBA00004569"/>
    </source>
</evidence>
<proteinExistence type="inferred from homology"/>
<evidence type="ECO:0000256" key="17">
    <source>
        <dbReference type="ARBA" id="ARBA00066458"/>
    </source>
</evidence>
<sequence length="483" mass="53174">MLAMRLISTQEVARHNTPGDCWVVIDDQIWDVTSFFPHHPGGPEVLVQYAGQDATTAYNEVHSPGVIVKSLSPAYLIGKLDPSSRDDDWKDNKSTQLSQPQANKPPLNAILSSHDFEDAARSTLSKKAWAYYSSAATDTISHRANQSFFNRIWFRPRLLRNVSTVSTRRTVLGTSCELPVIVAPVALARLANSIGEKGIAAAVAKKGIRYCIPITASFPAEEIIASVPNYEYFFQLYVNKDRSASEDILHRIWGLGIRTLFVTIDTPVPGKREADERVAAEGVISMPMTGTKSSQDAKGGGITRTTGSFLDDTLSWNDLVWLRTHWKGKLVLKGVQSVEDALMAAETKVDGIVLSNHGGRNLDTSPPALLNLLELQHHAPHVLQQTEVLIDGGIRRGTDILKAICLGARAVLIGRPAMYSLAYGQEGVEYWIDNIASELQVAMKLVGITDLSQARQGLVNTQDIDHFVVRTLDEIYERPRAKI</sequence>
<comment type="subcellular location">
    <subcellularLocation>
        <location evidence="3">Mitochondrion intermembrane space</location>
    </subcellularLocation>
</comment>
<evidence type="ECO:0000259" key="24">
    <source>
        <dbReference type="PROSITE" id="PS51349"/>
    </source>
</evidence>
<dbReference type="OrthoDB" id="1925334at2759"/>
<dbReference type="Pfam" id="PF01070">
    <property type="entry name" value="FMN_dh"/>
    <property type="match status" value="1"/>
</dbReference>
<keyword evidence="11" id="KW-0560">Oxidoreductase</keyword>
<dbReference type="PROSITE" id="PS50255">
    <property type="entry name" value="CYTOCHROME_B5_2"/>
    <property type="match status" value="1"/>
</dbReference>
<dbReference type="RefSeq" id="XP_040635921.1">
    <property type="nucleotide sequence ID" value="XM_040780377.1"/>
</dbReference>
<dbReference type="PANTHER" id="PTHR10578">
    <property type="entry name" value="S -2-HYDROXY-ACID OXIDASE-RELATED"/>
    <property type="match status" value="1"/>
</dbReference>
<keyword evidence="5" id="KW-0813">Transport</keyword>
<dbReference type="InterPro" id="IPR036400">
    <property type="entry name" value="Cyt_B5-like_heme/steroid_sf"/>
</dbReference>
<feature type="domain" description="Cytochrome b5 heme-binding" evidence="23">
    <location>
        <begin position="4"/>
        <end position="81"/>
    </location>
</feature>
<evidence type="ECO:0000313" key="25">
    <source>
        <dbReference type="EMBL" id="EYE92233.1"/>
    </source>
</evidence>
<feature type="compositionally biased region" description="Basic and acidic residues" evidence="22">
    <location>
        <begin position="82"/>
        <end position="93"/>
    </location>
</feature>
<dbReference type="Pfam" id="PF00173">
    <property type="entry name" value="Cyt-b5"/>
    <property type="match status" value="1"/>
</dbReference>
<evidence type="ECO:0000256" key="10">
    <source>
        <dbReference type="ARBA" id="ARBA00022946"/>
    </source>
</evidence>
<evidence type="ECO:0000256" key="11">
    <source>
        <dbReference type="ARBA" id="ARBA00023002"/>
    </source>
</evidence>
<dbReference type="CDD" id="cd02922">
    <property type="entry name" value="FCB2_FMN"/>
    <property type="match status" value="1"/>
</dbReference>
<keyword evidence="8" id="KW-0288">FMN</keyword>